<dbReference type="EMBL" id="PDCP01000021">
    <property type="protein sequence ID" value="PEG38249.1"/>
    <property type="molecule type" value="Genomic_DNA"/>
</dbReference>
<accession>A0A2A7N364</accession>
<keyword evidence="6" id="KW-1185">Reference proteome</keyword>
<feature type="transmembrane region" description="Helical" evidence="2">
    <location>
        <begin position="96"/>
        <end position="119"/>
    </location>
</feature>
<feature type="transmembrane region" description="Helical" evidence="2">
    <location>
        <begin position="29"/>
        <end position="46"/>
    </location>
</feature>
<gene>
    <name evidence="5" type="ORF">CQY20_13775</name>
    <name evidence="4" type="ORF">MAGR_07230</name>
</gene>
<evidence type="ECO:0000259" key="3">
    <source>
        <dbReference type="Pfam" id="PF01478"/>
    </source>
</evidence>
<evidence type="ECO:0000313" key="6">
    <source>
        <dbReference type="Proteomes" id="UP000220914"/>
    </source>
</evidence>
<organism evidence="5 6">
    <name type="scientific">Mycolicibacterium agri</name>
    <name type="common">Mycobacterium agri</name>
    <dbReference type="NCBI Taxonomy" id="36811"/>
    <lineage>
        <taxon>Bacteria</taxon>
        <taxon>Bacillati</taxon>
        <taxon>Actinomycetota</taxon>
        <taxon>Actinomycetes</taxon>
        <taxon>Mycobacteriales</taxon>
        <taxon>Mycobacteriaceae</taxon>
        <taxon>Mycolicibacterium</taxon>
    </lineage>
</organism>
<feature type="domain" description="Prepilin type IV endopeptidase peptidase" evidence="3">
    <location>
        <begin position="10"/>
        <end position="102"/>
    </location>
</feature>
<keyword evidence="2" id="KW-0812">Transmembrane</keyword>
<reference evidence="4" key="3">
    <citation type="submission" date="2020-02" db="EMBL/GenBank/DDBJ databases">
        <authorList>
            <person name="Matsumoto Y."/>
            <person name="Motooka D."/>
            <person name="Nakamura S."/>
        </authorList>
    </citation>
    <scope>NUCLEOTIDE SEQUENCE</scope>
    <source>
        <strain evidence="4">JCM 6377</strain>
    </source>
</reference>
<dbReference type="OrthoDB" id="4428077at2"/>
<feature type="transmembrane region" description="Helical" evidence="2">
    <location>
        <begin position="126"/>
        <end position="145"/>
    </location>
</feature>
<reference evidence="4 7" key="2">
    <citation type="journal article" date="2019" name="Emerg. Microbes Infect.">
        <title>Comprehensive subspecies identification of 175 nontuberculous mycobacteria species based on 7547 genomic profiles.</title>
        <authorList>
            <person name="Matsumoto Y."/>
            <person name="Kinjo T."/>
            <person name="Motooka D."/>
            <person name="Nabeya D."/>
            <person name="Jung N."/>
            <person name="Uechi K."/>
            <person name="Horii T."/>
            <person name="Iida T."/>
            <person name="Fujita J."/>
            <person name="Nakamura S."/>
        </authorList>
    </citation>
    <scope>NUCLEOTIDE SEQUENCE [LARGE SCALE GENOMIC DNA]</scope>
    <source>
        <strain evidence="4 7">JCM 6377</strain>
    </source>
</reference>
<proteinExistence type="inferred from homology"/>
<comment type="similarity">
    <text evidence="1">Belongs to the peptidase A24 family.</text>
</comment>
<dbReference type="GO" id="GO:0004190">
    <property type="term" value="F:aspartic-type endopeptidase activity"/>
    <property type="evidence" value="ECO:0007669"/>
    <property type="project" value="InterPro"/>
</dbReference>
<comment type="caution">
    <text evidence="5">The sequence shown here is derived from an EMBL/GenBank/DDBJ whole genome shotgun (WGS) entry which is preliminary data.</text>
</comment>
<dbReference type="Pfam" id="PF01478">
    <property type="entry name" value="Peptidase_A24"/>
    <property type="match status" value="1"/>
</dbReference>
<reference evidence="5 6" key="1">
    <citation type="submission" date="2017-10" db="EMBL/GenBank/DDBJ databases">
        <title>The new phylogeny of genus Mycobacterium.</title>
        <authorList>
            <person name="Tortoli E."/>
            <person name="Trovato A."/>
            <person name="Cirillo D.M."/>
        </authorList>
    </citation>
    <scope>NUCLEOTIDE SEQUENCE [LARGE SCALE GENOMIC DNA]</scope>
    <source>
        <strain evidence="5 6">CCUG37673</strain>
    </source>
</reference>
<dbReference type="Proteomes" id="UP000465302">
    <property type="component" value="Unassembled WGS sequence"/>
</dbReference>
<dbReference type="InterPro" id="IPR050882">
    <property type="entry name" value="Prepilin_peptidase/N-MTase"/>
</dbReference>
<keyword evidence="2" id="KW-1133">Transmembrane helix</keyword>
<sequence>MGVGAACVSALAWCSALSCYDIRQRRLPNWLTIPGAVVILTVAACAGRGTPAWCGAVALVGLYLVVHLVAPAAMGAGDVKLAAGVGGLTGAFGYDVWVLAAIGAPLLSAMWALVAVAVVRRPNSSVPHGVSMCTATLAALALVVFSP</sequence>
<evidence type="ECO:0000313" key="4">
    <source>
        <dbReference type="EMBL" id="GFG49282.1"/>
    </source>
</evidence>
<dbReference type="EMBL" id="BLKS01000001">
    <property type="protein sequence ID" value="GFG49282.1"/>
    <property type="molecule type" value="Genomic_DNA"/>
</dbReference>
<dbReference type="RefSeq" id="WP_097940650.1">
    <property type="nucleotide sequence ID" value="NZ_BLKS01000001.1"/>
</dbReference>
<dbReference type="PANTHER" id="PTHR30487">
    <property type="entry name" value="TYPE 4 PREPILIN-LIKE PROTEINS LEADER PEPTIDE-PROCESSING ENZYME"/>
    <property type="match status" value="1"/>
</dbReference>
<dbReference type="AlphaFoldDB" id="A0A2A7N364"/>
<evidence type="ECO:0000313" key="5">
    <source>
        <dbReference type="EMBL" id="PEG38249.1"/>
    </source>
</evidence>
<dbReference type="GO" id="GO:0006465">
    <property type="term" value="P:signal peptide processing"/>
    <property type="evidence" value="ECO:0007669"/>
    <property type="project" value="TreeGrafter"/>
</dbReference>
<dbReference type="InterPro" id="IPR000045">
    <property type="entry name" value="Prepilin_IV_endopep_pep"/>
</dbReference>
<dbReference type="Proteomes" id="UP000220914">
    <property type="component" value="Unassembled WGS sequence"/>
</dbReference>
<evidence type="ECO:0000313" key="7">
    <source>
        <dbReference type="Proteomes" id="UP000465302"/>
    </source>
</evidence>
<protein>
    <submittedName>
        <fullName evidence="5">Prepilin peptidase</fullName>
    </submittedName>
</protein>
<evidence type="ECO:0000256" key="2">
    <source>
        <dbReference type="SAM" id="Phobius"/>
    </source>
</evidence>
<evidence type="ECO:0000256" key="1">
    <source>
        <dbReference type="ARBA" id="ARBA00005801"/>
    </source>
</evidence>
<keyword evidence="2" id="KW-0472">Membrane</keyword>
<name>A0A2A7N364_MYCAG</name>
<feature type="transmembrane region" description="Helical" evidence="2">
    <location>
        <begin position="53"/>
        <end position="76"/>
    </location>
</feature>
<dbReference type="GO" id="GO:0005886">
    <property type="term" value="C:plasma membrane"/>
    <property type="evidence" value="ECO:0007669"/>
    <property type="project" value="TreeGrafter"/>
</dbReference>
<dbReference type="Gene3D" id="1.20.120.1220">
    <property type="match status" value="1"/>
</dbReference>
<dbReference type="PANTHER" id="PTHR30487:SF0">
    <property type="entry name" value="PREPILIN LEADER PEPTIDASE_N-METHYLTRANSFERASE-RELATED"/>
    <property type="match status" value="1"/>
</dbReference>